<proteinExistence type="predicted"/>
<name>A0A8S1IML2_9CHLO</name>
<evidence type="ECO:0000313" key="1">
    <source>
        <dbReference type="EMBL" id="CAD7695948.1"/>
    </source>
</evidence>
<reference evidence="1" key="1">
    <citation type="submission" date="2020-12" db="EMBL/GenBank/DDBJ databases">
        <authorList>
            <person name="Iha C."/>
        </authorList>
    </citation>
    <scope>NUCLEOTIDE SEQUENCE</scope>
</reference>
<gene>
    <name evidence="1" type="ORF">OSTQU699_LOCUS1309</name>
</gene>
<dbReference type="EMBL" id="CAJHUC010000410">
    <property type="protein sequence ID" value="CAD7695948.1"/>
    <property type="molecule type" value="Genomic_DNA"/>
</dbReference>
<sequence length="197" mass="21969">MPTHHADAIQFAASPTDNIFDLMDQHGYVPPKWLRRTVEPGWEGVDIPACLKVTPVVATTKKVKVLPAGAAASCGADGGDLGLPVDGSTFVEFYNDVVDAIKGVEREEKMTKTRLVGRAGDRIEFPSGLVVEFWVARRMEELVGYHGRFPLLRVQDYKGSVPRAWRRRGGMFFGMLRRERMRICLEADARRPVAVKS</sequence>
<comment type="caution">
    <text evidence="1">The sequence shown here is derived from an EMBL/GenBank/DDBJ whole genome shotgun (WGS) entry which is preliminary data.</text>
</comment>
<accession>A0A8S1IML2</accession>
<dbReference type="AlphaFoldDB" id="A0A8S1IML2"/>
<dbReference type="Proteomes" id="UP000708148">
    <property type="component" value="Unassembled WGS sequence"/>
</dbReference>
<evidence type="ECO:0000313" key="2">
    <source>
        <dbReference type="Proteomes" id="UP000708148"/>
    </source>
</evidence>
<organism evidence="1 2">
    <name type="scientific">Ostreobium quekettii</name>
    <dbReference type="NCBI Taxonomy" id="121088"/>
    <lineage>
        <taxon>Eukaryota</taxon>
        <taxon>Viridiplantae</taxon>
        <taxon>Chlorophyta</taxon>
        <taxon>core chlorophytes</taxon>
        <taxon>Ulvophyceae</taxon>
        <taxon>TCBD clade</taxon>
        <taxon>Bryopsidales</taxon>
        <taxon>Ostreobineae</taxon>
        <taxon>Ostreobiaceae</taxon>
        <taxon>Ostreobium</taxon>
    </lineage>
</organism>
<protein>
    <submittedName>
        <fullName evidence="1">Uncharacterized protein</fullName>
    </submittedName>
</protein>
<keyword evidence="2" id="KW-1185">Reference proteome</keyword>